<evidence type="ECO:0000313" key="10">
    <source>
        <dbReference type="WBParaSite" id="HPBE_0000882401-mRNA-1"/>
    </source>
</evidence>
<keyword evidence="7" id="KW-0539">Nucleus</keyword>
<proteinExistence type="predicted"/>
<evidence type="ECO:0000256" key="3">
    <source>
        <dbReference type="ARBA" id="ARBA00022552"/>
    </source>
</evidence>
<gene>
    <name evidence="8" type="ORF">HPBE_LOCUS8825</name>
</gene>
<dbReference type="GO" id="GO:0003723">
    <property type="term" value="F:RNA binding"/>
    <property type="evidence" value="ECO:0007669"/>
    <property type="project" value="InterPro"/>
</dbReference>
<reference evidence="10" key="2">
    <citation type="submission" date="2019-09" db="UniProtKB">
        <authorList>
            <consortium name="WormBaseParasite"/>
        </authorList>
    </citation>
    <scope>IDENTIFICATION</scope>
</reference>
<evidence type="ECO:0000256" key="4">
    <source>
        <dbReference type="ARBA" id="ARBA00022574"/>
    </source>
</evidence>
<dbReference type="GO" id="GO:2000234">
    <property type="term" value="P:positive regulation of rRNA processing"/>
    <property type="evidence" value="ECO:0007669"/>
    <property type="project" value="TreeGrafter"/>
</dbReference>
<evidence type="ECO:0000256" key="5">
    <source>
        <dbReference type="ARBA" id="ARBA00022737"/>
    </source>
</evidence>
<dbReference type="Proteomes" id="UP000050761">
    <property type="component" value="Unassembled WGS sequence"/>
</dbReference>
<accession>A0A183FN01</accession>
<keyword evidence="5" id="KW-0677">Repeat</keyword>
<accession>A0A3P7XTT0</accession>
<comment type="subcellular location">
    <subcellularLocation>
        <location evidence="1">Nucleus</location>
        <location evidence="1">Nucleolus</location>
    </subcellularLocation>
</comment>
<evidence type="ECO:0000256" key="2">
    <source>
        <dbReference type="ARBA" id="ARBA00022517"/>
    </source>
</evidence>
<dbReference type="GO" id="GO:0045943">
    <property type="term" value="P:positive regulation of transcription by RNA polymerase I"/>
    <property type="evidence" value="ECO:0007669"/>
    <property type="project" value="InterPro"/>
</dbReference>
<evidence type="ECO:0000313" key="8">
    <source>
        <dbReference type="EMBL" id="VDO78001.1"/>
    </source>
</evidence>
<keyword evidence="4" id="KW-0853">WD repeat</keyword>
<dbReference type="InterPro" id="IPR053826">
    <property type="entry name" value="WDR75"/>
</dbReference>
<dbReference type="InterPro" id="IPR036322">
    <property type="entry name" value="WD40_repeat_dom_sf"/>
</dbReference>
<dbReference type="EMBL" id="UZAH01026264">
    <property type="protein sequence ID" value="VDO78001.1"/>
    <property type="molecule type" value="Genomic_DNA"/>
</dbReference>
<dbReference type="AlphaFoldDB" id="A0A183FN01"/>
<sequence length="549" mass="60540">MIHWQNTGKGFQQMSCDKVTAFPVIRAFYLHEEKRCVLAVDHGGHITIANVMFDKSLANIAQLPPGLRPEQIAVTNSFVTYCSGKEVFVIPTDENSTMSPERLGERNAANSFVRITALNDAVAATLAIGAVYVWSHVSRKGVQGTAFMVHWHKVAPHLALTRFGGLLSAGAEAVLCKFTLSGAGRPNMLPRLAAPVSFSLENVADGDMSFVGITQTFPDVEQVFFTDSVIVTLEKIINFEEDHKRLRFWKRSKSSDLEMQVLESFMVPKDTISITGSEDVSLSDDKVILSIMSCGKVNVWIPCEDGKRFKLDPTRHIDKRYEFHAGSKIHKAMWASAHSEGAGNTDVLIVWSTVDMSEIEVLRANGRARSVEFDGRGHLLCATDRSVRCWMHVAMRFEFVWVVEQPLSVRVSPLGAFAWSGNRVMEFDVETAALKGCFELEAPIRNLIAMSDKDSNLFVVLDTEEGLYCARDFTHSTRSEARPSSVSKTPFASLAPLEAPSRTGARTALRPAAKAAVVRLLDGPCHALPPISHIAPLFIAQCLAPPHQQ</sequence>
<dbReference type="GO" id="GO:0006364">
    <property type="term" value="P:rRNA processing"/>
    <property type="evidence" value="ECO:0007669"/>
    <property type="project" value="UniProtKB-KW"/>
</dbReference>
<keyword evidence="3" id="KW-0698">rRNA processing</keyword>
<evidence type="ECO:0000256" key="1">
    <source>
        <dbReference type="ARBA" id="ARBA00004604"/>
    </source>
</evidence>
<dbReference type="OrthoDB" id="4096at2759"/>
<keyword evidence="9" id="KW-1185">Reference proteome</keyword>
<evidence type="ECO:0000256" key="6">
    <source>
        <dbReference type="ARBA" id="ARBA00023163"/>
    </source>
</evidence>
<name>A0A183FN01_HELPZ</name>
<reference evidence="8 9" key="1">
    <citation type="submission" date="2018-11" db="EMBL/GenBank/DDBJ databases">
        <authorList>
            <consortium name="Pathogen Informatics"/>
        </authorList>
    </citation>
    <scope>NUCLEOTIDE SEQUENCE [LARGE SCALE GENOMIC DNA]</scope>
</reference>
<keyword evidence="2" id="KW-0690">Ribosome biogenesis</keyword>
<dbReference type="PANTHER" id="PTHR44215">
    <property type="entry name" value="WD REPEAT-CONTAINING PROTEIN 75"/>
    <property type="match status" value="1"/>
</dbReference>
<keyword evidence="6" id="KW-0804">Transcription</keyword>
<dbReference type="SUPFAM" id="SSF50978">
    <property type="entry name" value="WD40 repeat-like"/>
    <property type="match status" value="1"/>
</dbReference>
<dbReference type="WBParaSite" id="HPBE_0000882401-mRNA-1">
    <property type="protein sequence ID" value="HPBE_0000882401-mRNA-1"/>
    <property type="gene ID" value="HPBE_0000882401"/>
</dbReference>
<evidence type="ECO:0000256" key="7">
    <source>
        <dbReference type="ARBA" id="ARBA00023242"/>
    </source>
</evidence>
<dbReference type="GO" id="GO:0032040">
    <property type="term" value="C:small-subunit processome"/>
    <property type="evidence" value="ECO:0007669"/>
    <property type="project" value="InterPro"/>
</dbReference>
<protein>
    <submittedName>
        <fullName evidence="10">ANAPC4_WD40 domain-containing protein</fullName>
    </submittedName>
</protein>
<dbReference type="PANTHER" id="PTHR44215:SF1">
    <property type="entry name" value="WD REPEAT-CONTAINING PROTEIN 75"/>
    <property type="match status" value="1"/>
</dbReference>
<evidence type="ECO:0000313" key="9">
    <source>
        <dbReference type="Proteomes" id="UP000050761"/>
    </source>
</evidence>
<organism evidence="9 10">
    <name type="scientific">Heligmosomoides polygyrus</name>
    <name type="common">Parasitic roundworm</name>
    <dbReference type="NCBI Taxonomy" id="6339"/>
    <lineage>
        <taxon>Eukaryota</taxon>
        <taxon>Metazoa</taxon>
        <taxon>Ecdysozoa</taxon>
        <taxon>Nematoda</taxon>
        <taxon>Chromadorea</taxon>
        <taxon>Rhabditida</taxon>
        <taxon>Rhabditina</taxon>
        <taxon>Rhabditomorpha</taxon>
        <taxon>Strongyloidea</taxon>
        <taxon>Heligmosomidae</taxon>
        <taxon>Heligmosomoides</taxon>
    </lineage>
</organism>